<keyword evidence="7 10" id="KW-0067">ATP-binding</keyword>
<dbReference type="GO" id="GO:0006750">
    <property type="term" value="P:glutathione biosynthetic process"/>
    <property type="evidence" value="ECO:0007669"/>
    <property type="project" value="UniProtKB-UniRule"/>
</dbReference>
<dbReference type="GO" id="GO:0005524">
    <property type="term" value="F:ATP binding"/>
    <property type="evidence" value="ECO:0007669"/>
    <property type="project" value="UniProtKB-UniRule"/>
</dbReference>
<dbReference type="Proteomes" id="UP000193200">
    <property type="component" value="Unassembled WGS sequence"/>
</dbReference>
<dbReference type="PANTHER" id="PTHR34378:SF1">
    <property type="entry name" value="GLUTAMATE--CYSTEINE LIGASE, CHLOROPLASTIC"/>
    <property type="match status" value="1"/>
</dbReference>
<dbReference type="EMBL" id="FWFR01000001">
    <property type="protein sequence ID" value="SLN33198.1"/>
    <property type="molecule type" value="Genomic_DNA"/>
</dbReference>
<evidence type="ECO:0000313" key="13">
    <source>
        <dbReference type="Proteomes" id="UP000193200"/>
    </source>
</evidence>
<organism evidence="12 13">
    <name type="scientific">Oceanibacterium hippocampi</name>
    <dbReference type="NCBI Taxonomy" id="745714"/>
    <lineage>
        <taxon>Bacteria</taxon>
        <taxon>Pseudomonadati</taxon>
        <taxon>Pseudomonadota</taxon>
        <taxon>Alphaproteobacteria</taxon>
        <taxon>Sneathiellales</taxon>
        <taxon>Sneathiellaceae</taxon>
        <taxon>Oceanibacterium</taxon>
    </lineage>
</organism>
<dbReference type="AlphaFoldDB" id="A0A1Y5S7D5"/>
<comment type="function">
    <text evidence="10">Catalyzes the synthesis of gamma-glutamylcysteine (gamma-GC).</text>
</comment>
<dbReference type="OrthoDB" id="9780152at2"/>
<evidence type="ECO:0000256" key="5">
    <source>
        <dbReference type="ARBA" id="ARBA00022684"/>
    </source>
</evidence>
<gene>
    <name evidence="12" type="primary">gshA</name>
    <name evidence="12" type="ORF">OCH7691_01270</name>
</gene>
<dbReference type="GO" id="GO:0004357">
    <property type="term" value="F:glutamate-cysteine ligase activity"/>
    <property type="evidence" value="ECO:0007669"/>
    <property type="project" value="UniProtKB-UniRule"/>
</dbReference>
<dbReference type="InterPro" id="IPR014746">
    <property type="entry name" value="Gln_synth/guanido_kin_cat_dom"/>
</dbReference>
<comment type="catalytic activity">
    <reaction evidence="10">
        <text>L-cysteine + L-glutamate + ATP = gamma-L-glutamyl-L-cysteine + ADP + phosphate + H(+)</text>
        <dbReference type="Rhea" id="RHEA:13285"/>
        <dbReference type="ChEBI" id="CHEBI:15378"/>
        <dbReference type="ChEBI" id="CHEBI:29985"/>
        <dbReference type="ChEBI" id="CHEBI:30616"/>
        <dbReference type="ChEBI" id="CHEBI:35235"/>
        <dbReference type="ChEBI" id="CHEBI:43474"/>
        <dbReference type="ChEBI" id="CHEBI:58173"/>
        <dbReference type="ChEBI" id="CHEBI:456216"/>
        <dbReference type="EC" id="6.3.2.2"/>
    </reaction>
</comment>
<comment type="pathway">
    <text evidence="1">Sulfur metabolism; glutathione biosynthesis; glutathione from L-cysteine and L-glutamate: step 1/2.</text>
</comment>
<dbReference type="SUPFAM" id="SSF55931">
    <property type="entry name" value="Glutamine synthetase/guanido kinase"/>
    <property type="match status" value="1"/>
</dbReference>
<evidence type="ECO:0000256" key="7">
    <source>
        <dbReference type="ARBA" id="ARBA00022840"/>
    </source>
</evidence>
<keyword evidence="9 11" id="KW-1015">Disulfide bond</keyword>
<dbReference type="Gene3D" id="3.30.590.20">
    <property type="match status" value="1"/>
</dbReference>
<comment type="similarity">
    <text evidence="10">Belongs to the glutamate--cysteine ligase type 2 family. EgtA subfamily.</text>
</comment>
<name>A0A1Y5S7D5_9PROT</name>
<keyword evidence="4 10" id="KW-0436">Ligase</keyword>
<protein>
    <recommendedName>
        <fullName evidence="10">Glutamate--cysteine ligase</fullName>
        <ecNumber evidence="10">6.3.2.2</ecNumber>
    </recommendedName>
</protein>
<dbReference type="RefSeq" id="WP_085882505.1">
    <property type="nucleotide sequence ID" value="NZ_FWFR01000001.1"/>
</dbReference>
<feature type="disulfide bond" evidence="11">
    <location>
        <begin position="112"/>
        <end position="332"/>
    </location>
</feature>
<evidence type="ECO:0000256" key="4">
    <source>
        <dbReference type="ARBA" id="ARBA00022598"/>
    </source>
</evidence>
<evidence type="ECO:0000256" key="3">
    <source>
        <dbReference type="ARBA" id="ARBA00011153"/>
    </source>
</evidence>
<proteinExistence type="inferred from homology"/>
<dbReference type="Pfam" id="PF04107">
    <property type="entry name" value="GCS2"/>
    <property type="match status" value="1"/>
</dbReference>
<dbReference type="PANTHER" id="PTHR34378">
    <property type="entry name" value="GLUTAMATE--CYSTEINE LIGASE, CHLOROPLASTIC"/>
    <property type="match status" value="1"/>
</dbReference>
<evidence type="ECO:0000256" key="8">
    <source>
        <dbReference type="ARBA" id="ARBA00022946"/>
    </source>
</evidence>
<accession>A0A1Y5S7D5</accession>
<dbReference type="InterPro" id="IPR011556">
    <property type="entry name" value="Glut_cys_lig_pln_type"/>
</dbReference>
<dbReference type="NCBIfam" id="TIGR01436">
    <property type="entry name" value="glu_cys_lig_pln"/>
    <property type="match status" value="1"/>
</dbReference>
<evidence type="ECO:0000256" key="6">
    <source>
        <dbReference type="ARBA" id="ARBA00022741"/>
    </source>
</evidence>
<evidence type="ECO:0000256" key="9">
    <source>
        <dbReference type="ARBA" id="ARBA00023157"/>
    </source>
</evidence>
<dbReference type="InParanoid" id="A0A1Y5S7D5"/>
<dbReference type="PIRSF" id="PIRSF017901">
    <property type="entry name" value="GCL"/>
    <property type="match status" value="1"/>
</dbReference>
<evidence type="ECO:0000256" key="10">
    <source>
        <dbReference type="PIRNR" id="PIRNR017901"/>
    </source>
</evidence>
<comment type="subunit">
    <text evidence="3">Homodimer or monomer when oxidized or reduced, respectively.</text>
</comment>
<comment type="similarity">
    <text evidence="2">Belongs to the carboxylate-amine ligase family. Glutamate--cysteine ligase type 2 subfamily.</text>
</comment>
<reference evidence="12 13" key="1">
    <citation type="submission" date="2017-03" db="EMBL/GenBank/DDBJ databases">
        <authorList>
            <person name="Afonso C.L."/>
            <person name="Miller P.J."/>
            <person name="Scott M.A."/>
            <person name="Spackman E."/>
            <person name="Goraichik I."/>
            <person name="Dimitrov K.M."/>
            <person name="Suarez D.L."/>
            <person name="Swayne D.E."/>
        </authorList>
    </citation>
    <scope>NUCLEOTIDE SEQUENCE [LARGE SCALE GENOMIC DNA]</scope>
    <source>
        <strain evidence="12 13">CECT 7691</strain>
    </source>
</reference>
<evidence type="ECO:0000256" key="1">
    <source>
        <dbReference type="ARBA" id="ARBA00005006"/>
    </source>
</evidence>
<dbReference type="InterPro" id="IPR006336">
    <property type="entry name" value="GCS2"/>
</dbReference>
<keyword evidence="6 10" id="KW-0547">Nucleotide-binding</keyword>
<evidence type="ECO:0000313" key="12">
    <source>
        <dbReference type="EMBL" id="SLN33198.1"/>
    </source>
</evidence>
<keyword evidence="13" id="KW-1185">Reference proteome</keyword>
<sequence>MSGPASGAKTPIESEAQLVAFLESGCKPVTAWRIGTEHEKFAFDVKTLRALPYDGPNGIRAILNGMTRFGWEPVFEGENVIALTMDGASVSLEPGGQFELSGAPLETVHQTCSEVNTHLAQVREVGDELGIGFLGVGFQPKWSRDETPIMPKGRYNIMRAYMPKRGNLGLDMMLRSCTVQVNLDYGSEADMVKKFRTSLALQPVATAIFANSPFVDGKPSGYMSYRSHIWTDTDPDRTGMLPFVFEDGFDFERYVQYALDVPMYFVYRDGTYLDASGQSFRDFLAGRLPALPGEKPTLVDWDNHLTTIFPEVRLKRFLEMRGADGGPWRRLCALPALWTGIFYDQTALDAAWDLVRDWSAEERQRVRDEVPRHALMTPLADGRKLLDVAKQMLEISRDGLKRRARMNFTGEDEGVFLDALFQIVWEGRCPAREMLARYEGPWQKSVDPIFREYAF</sequence>
<evidence type="ECO:0000256" key="2">
    <source>
        <dbReference type="ARBA" id="ARBA00010253"/>
    </source>
</evidence>
<keyword evidence="8" id="KW-0809">Transit peptide</keyword>
<keyword evidence="5" id="KW-0317">Glutathione biosynthesis</keyword>
<dbReference type="InterPro" id="IPR035434">
    <property type="entry name" value="GCL_bact_plant"/>
</dbReference>
<evidence type="ECO:0000256" key="11">
    <source>
        <dbReference type="PIRSR" id="PIRSR017901-50"/>
    </source>
</evidence>
<dbReference type="EC" id="6.3.2.2" evidence="10"/>